<comment type="caution">
    <text evidence="2">The sequence shown here is derived from an EMBL/GenBank/DDBJ whole genome shotgun (WGS) entry which is preliminary data.</text>
</comment>
<dbReference type="SUPFAM" id="SSF53335">
    <property type="entry name" value="S-adenosyl-L-methionine-dependent methyltransferases"/>
    <property type="match status" value="1"/>
</dbReference>
<keyword evidence="3" id="KW-1185">Reference proteome</keyword>
<evidence type="ECO:0000313" key="2">
    <source>
        <dbReference type="EMBL" id="TGX46004.1"/>
    </source>
</evidence>
<reference evidence="2 3" key="1">
    <citation type="submission" date="2019-04" db="EMBL/GenBank/DDBJ databases">
        <title>Sphingomonas psychrotolerans sp. nov., isolated from soil in the Tianshan Mountains, Xinjiang, China.</title>
        <authorList>
            <person name="Luo Y."/>
            <person name="Sheng H."/>
        </authorList>
    </citation>
    <scope>NUCLEOTIDE SEQUENCE [LARGE SCALE GENOMIC DNA]</scope>
    <source>
        <strain evidence="2 3">KIS18-15</strain>
    </source>
</reference>
<name>A0A4S1WRK5_9SPHN</name>
<dbReference type="InterPro" id="IPR029063">
    <property type="entry name" value="SAM-dependent_MTases_sf"/>
</dbReference>
<feature type="compositionally biased region" description="Low complexity" evidence="1">
    <location>
        <begin position="203"/>
        <end position="213"/>
    </location>
</feature>
<sequence>MTMPALLRPSEILATMRGVGGWLEDSEAELLLAAAAWVTRGGGARTLVEIGSYQGRSTVVLGAALRALSPESRLYAIDPHQGTVGAADRRLSRGTPTFDAFCANIEGAGVARFVEPVRSLSYEVAWSRPIDLLFVDGLHDRLNVERDFRHFAPFLAPSAAVLFHDYASYYPGVVAFVDEIVAREGWEVAARAGSMIMVHRPEQQAAQPTPAQERVVSQVPL</sequence>
<keyword evidence="2" id="KW-0489">Methyltransferase</keyword>
<accession>A0A4S1WRK5</accession>
<dbReference type="GO" id="GO:0032259">
    <property type="term" value="P:methylation"/>
    <property type="evidence" value="ECO:0007669"/>
    <property type="project" value="UniProtKB-KW"/>
</dbReference>
<keyword evidence="2" id="KW-0808">Transferase</keyword>
<dbReference type="GO" id="GO:0008168">
    <property type="term" value="F:methyltransferase activity"/>
    <property type="evidence" value="ECO:0007669"/>
    <property type="project" value="UniProtKB-KW"/>
</dbReference>
<dbReference type="Pfam" id="PF13578">
    <property type="entry name" value="Methyltransf_24"/>
    <property type="match status" value="1"/>
</dbReference>
<dbReference type="Gene3D" id="3.40.50.150">
    <property type="entry name" value="Vaccinia Virus protein VP39"/>
    <property type="match status" value="1"/>
</dbReference>
<evidence type="ECO:0000313" key="3">
    <source>
        <dbReference type="Proteomes" id="UP000309848"/>
    </source>
</evidence>
<evidence type="ECO:0000256" key="1">
    <source>
        <dbReference type="SAM" id="MobiDB-lite"/>
    </source>
</evidence>
<dbReference type="OrthoDB" id="7192174at2"/>
<dbReference type="Proteomes" id="UP000309848">
    <property type="component" value="Unassembled WGS sequence"/>
</dbReference>
<dbReference type="EMBL" id="SRXU01000001">
    <property type="protein sequence ID" value="TGX46004.1"/>
    <property type="molecule type" value="Genomic_DNA"/>
</dbReference>
<organism evidence="2 3">
    <name type="scientific">Sphingomonas naasensis</name>
    <dbReference type="NCBI Taxonomy" id="1344951"/>
    <lineage>
        <taxon>Bacteria</taxon>
        <taxon>Pseudomonadati</taxon>
        <taxon>Pseudomonadota</taxon>
        <taxon>Alphaproteobacteria</taxon>
        <taxon>Sphingomonadales</taxon>
        <taxon>Sphingomonadaceae</taxon>
        <taxon>Sphingomonas</taxon>
    </lineage>
</organism>
<feature type="region of interest" description="Disordered" evidence="1">
    <location>
        <begin position="202"/>
        <end position="221"/>
    </location>
</feature>
<dbReference type="RefSeq" id="WP_135982384.1">
    <property type="nucleotide sequence ID" value="NZ_JAASQM010000001.1"/>
</dbReference>
<gene>
    <name evidence="2" type="ORF">E5A74_02180</name>
</gene>
<protein>
    <submittedName>
        <fullName evidence="2">Class I SAM-dependent methyltransferase</fullName>
    </submittedName>
</protein>
<proteinExistence type="predicted"/>
<dbReference type="AlphaFoldDB" id="A0A4S1WRK5"/>